<dbReference type="EMBL" id="JBFOHK010000004">
    <property type="protein sequence ID" value="MEW9573169.1"/>
    <property type="molecule type" value="Genomic_DNA"/>
</dbReference>
<dbReference type="Gene3D" id="3.40.50.300">
    <property type="entry name" value="P-loop containing nucleotide triphosphate hydrolases"/>
    <property type="match status" value="1"/>
</dbReference>
<reference evidence="2 3" key="1">
    <citation type="submission" date="2024-06" db="EMBL/GenBank/DDBJ databases">
        <authorList>
            <person name="Woo H."/>
        </authorList>
    </citation>
    <scope>NUCLEOTIDE SEQUENCE [LARGE SCALE GENOMIC DNA]</scope>
    <source>
        <strain evidence="2 3">Si-c</strain>
    </source>
</reference>
<keyword evidence="3" id="KW-1185">Reference proteome</keyword>
<dbReference type="RefSeq" id="WP_367855222.1">
    <property type="nucleotide sequence ID" value="NZ_JBFOHK010000004.1"/>
</dbReference>
<name>A0ABV3QI03_9GAMM</name>
<dbReference type="InterPro" id="IPR041685">
    <property type="entry name" value="AAA_GajA/Old/RecF-like"/>
</dbReference>
<comment type="caution">
    <text evidence="2">The sequence shown here is derived from an EMBL/GenBank/DDBJ whole genome shotgun (WGS) entry which is preliminary data.</text>
</comment>
<dbReference type="SUPFAM" id="SSF52540">
    <property type="entry name" value="P-loop containing nucleoside triphosphate hydrolases"/>
    <property type="match status" value="1"/>
</dbReference>
<dbReference type="Proteomes" id="UP001556220">
    <property type="component" value="Unassembled WGS sequence"/>
</dbReference>
<dbReference type="PANTHER" id="PTHR43581:SF4">
    <property type="entry name" value="ATP_GTP PHOSPHATASE"/>
    <property type="match status" value="1"/>
</dbReference>
<dbReference type="Pfam" id="PF13175">
    <property type="entry name" value="AAA_15"/>
    <property type="match status" value="2"/>
</dbReference>
<feature type="domain" description="Endonuclease GajA/Old nuclease/RecF-like AAA" evidence="1">
    <location>
        <begin position="142"/>
        <end position="327"/>
    </location>
</feature>
<sequence>MRISKITIRSFRSIESAEIIPSEFNVLAGQNNHGKTNFFEAIDWFYSGGGDMSQIAYKHDSAREVSVEVEYTGIQDGIEAVKNEKTKESFRKFAGKNDVIRVIRRSSDGGKRQLWDQDKGEWTSKNFAGFDKAFNDCLPRLQYVSTKTKLSEVSKYGRKTPIGEMLSGVLTAILEKSPQYIQFREKFNELFSDEKSQVKVELDALAGKVRIHLEQQFPECTKVDFSVSAPEFDELLKNFETSVDDGVETTAEEKGDGMQRALMLAIIKTYSEYRRDKDELGKSFLFLIDEAELHLHPTAQRQLKNALVQLAQNGDQVFINTHSSVLVADNMQCQTLWRVLKSSGETGIRSIGEQDKPELVYELLGGSPADLLFPNNFLIVEGRSEEILLNTIIRRFYAEQPRIKVVFAEGDLERQQKSMDAINIAFTPLYQTPVYRDRLVILCDKPNKKREDHFSEFCKAYPDLTKNGQLVVAPVEAIEETYPAPWKKTTEEVSKMKPREKTNLAQTVGEGITRDGFEKEMAKTYEALMKSWEKSHK</sequence>
<organism evidence="2 3">
    <name type="scientific">Rhodanobacter lycopersici</name>
    <dbReference type="NCBI Taxonomy" id="3162487"/>
    <lineage>
        <taxon>Bacteria</taxon>
        <taxon>Pseudomonadati</taxon>
        <taxon>Pseudomonadota</taxon>
        <taxon>Gammaproteobacteria</taxon>
        <taxon>Lysobacterales</taxon>
        <taxon>Rhodanobacteraceae</taxon>
        <taxon>Rhodanobacter</taxon>
    </lineage>
</organism>
<evidence type="ECO:0000313" key="3">
    <source>
        <dbReference type="Proteomes" id="UP001556220"/>
    </source>
</evidence>
<evidence type="ECO:0000259" key="1">
    <source>
        <dbReference type="Pfam" id="PF13175"/>
    </source>
</evidence>
<dbReference type="InterPro" id="IPR027417">
    <property type="entry name" value="P-loop_NTPase"/>
</dbReference>
<gene>
    <name evidence="2" type="ORF">ABQJ54_15535</name>
</gene>
<evidence type="ECO:0000313" key="2">
    <source>
        <dbReference type="EMBL" id="MEW9573169.1"/>
    </source>
</evidence>
<dbReference type="InterPro" id="IPR051396">
    <property type="entry name" value="Bact_Antivir_Def_Nuclease"/>
</dbReference>
<dbReference type="PANTHER" id="PTHR43581">
    <property type="entry name" value="ATP/GTP PHOSPHATASE"/>
    <property type="match status" value="1"/>
</dbReference>
<feature type="domain" description="Endonuclease GajA/Old nuclease/RecF-like AAA" evidence="1">
    <location>
        <begin position="1"/>
        <end position="81"/>
    </location>
</feature>
<protein>
    <submittedName>
        <fullName evidence="2">AAA family ATPase</fullName>
    </submittedName>
</protein>
<accession>A0ABV3QI03</accession>
<proteinExistence type="predicted"/>